<accession>A0A9X4H712</accession>
<dbReference type="RefSeq" id="WP_277445026.1">
    <property type="nucleotide sequence ID" value="NZ_JAKOAV010000034.1"/>
</dbReference>
<comment type="caution">
    <text evidence="1">The sequence shown here is derived from an EMBL/GenBank/DDBJ whole genome shotgun (WGS) entry which is preliminary data.</text>
</comment>
<protein>
    <submittedName>
        <fullName evidence="1">Uncharacterized protein</fullName>
    </submittedName>
</protein>
<name>A0A9X4H712_9FIRM</name>
<keyword evidence="2" id="KW-1185">Reference proteome</keyword>
<dbReference type="AlphaFoldDB" id="A0A9X4H712"/>
<sequence>MEKVFVGVDKFNMEEAFIEANANPDVMVANGKLYFDNEHCIDEAVEIMKKFIKKYEDTSF</sequence>
<organism evidence="1 2">
    <name type="scientific">Pelotomaculum isophthalicicum JI</name>
    <dbReference type="NCBI Taxonomy" id="947010"/>
    <lineage>
        <taxon>Bacteria</taxon>
        <taxon>Bacillati</taxon>
        <taxon>Bacillota</taxon>
        <taxon>Clostridia</taxon>
        <taxon>Eubacteriales</taxon>
        <taxon>Desulfotomaculaceae</taxon>
        <taxon>Pelotomaculum</taxon>
    </lineage>
</organism>
<evidence type="ECO:0000313" key="1">
    <source>
        <dbReference type="EMBL" id="MDF9409548.1"/>
    </source>
</evidence>
<proteinExistence type="predicted"/>
<dbReference type="Proteomes" id="UP001154312">
    <property type="component" value="Unassembled WGS sequence"/>
</dbReference>
<evidence type="ECO:0000313" key="2">
    <source>
        <dbReference type="Proteomes" id="UP001154312"/>
    </source>
</evidence>
<dbReference type="EMBL" id="JAKOAV010000034">
    <property type="protein sequence ID" value="MDF9409548.1"/>
    <property type="molecule type" value="Genomic_DNA"/>
</dbReference>
<reference evidence="1" key="1">
    <citation type="submission" date="2022-02" db="EMBL/GenBank/DDBJ databases">
        <authorList>
            <person name="Leng L."/>
        </authorList>
    </citation>
    <scope>NUCLEOTIDE SEQUENCE</scope>
    <source>
        <strain evidence="1">JI</strain>
    </source>
</reference>
<gene>
    <name evidence="1" type="ORF">L7E55_14475</name>
</gene>